<dbReference type="Proteomes" id="UP000510869">
    <property type="component" value="Chromosome"/>
</dbReference>
<name>A0A7D6CR77_9EURY</name>
<evidence type="ECO:0000313" key="2">
    <source>
        <dbReference type="Proteomes" id="UP000510869"/>
    </source>
</evidence>
<dbReference type="RefSeq" id="WP_180841191.1">
    <property type="nucleotide sequence ID" value="NZ_CP059154.1"/>
</dbReference>
<gene>
    <name evidence="1" type="ORF">HYG81_18340</name>
</gene>
<proteinExistence type="predicted"/>
<organism evidence="1 2">
    <name type="scientific">Natrinema zhouii</name>
    <dbReference type="NCBI Taxonomy" id="1710539"/>
    <lineage>
        <taxon>Archaea</taxon>
        <taxon>Methanobacteriati</taxon>
        <taxon>Methanobacteriota</taxon>
        <taxon>Stenosarchaea group</taxon>
        <taxon>Halobacteria</taxon>
        <taxon>Halobacteriales</taxon>
        <taxon>Natrialbaceae</taxon>
        <taxon>Natrinema</taxon>
    </lineage>
</organism>
<dbReference type="AlphaFoldDB" id="A0A7D6CR77"/>
<dbReference type="GeneID" id="56145207"/>
<dbReference type="KEGG" id="nay:HYG81_18340"/>
<evidence type="ECO:0000313" key="1">
    <source>
        <dbReference type="EMBL" id="QLK26010.1"/>
    </source>
</evidence>
<accession>A0A7D6CR77</accession>
<protein>
    <submittedName>
        <fullName evidence="1">Uncharacterized protein</fullName>
    </submittedName>
</protein>
<dbReference type="OrthoDB" id="331156at2157"/>
<reference evidence="1 2" key="1">
    <citation type="submission" date="2020-07" db="EMBL/GenBank/DDBJ databases">
        <title>Natrinema (YPL30) sp. nov. and Haloterrigena xxxxxx (YPL8) sp. nov., isolated from a salt mine.</title>
        <authorList>
            <person name="Cui H."/>
        </authorList>
    </citation>
    <scope>NUCLEOTIDE SEQUENCE [LARGE SCALE GENOMIC DNA]</scope>
    <source>
        <strain evidence="1 2">YPL13</strain>
    </source>
</reference>
<keyword evidence="2" id="KW-1185">Reference proteome</keyword>
<dbReference type="EMBL" id="CP059154">
    <property type="protein sequence ID" value="QLK26010.1"/>
    <property type="molecule type" value="Genomic_DNA"/>
</dbReference>
<sequence length="60" mass="6572">MDECPRCGGTIEELSLGDVSTISCSRCGFADIPVEHQPAGADVESWRDAFNRFYEESADT</sequence>